<dbReference type="CDD" id="cd16393">
    <property type="entry name" value="SPO0J_N"/>
    <property type="match status" value="1"/>
</dbReference>
<dbReference type="InterPro" id="IPR036086">
    <property type="entry name" value="ParB/Sulfiredoxin_sf"/>
</dbReference>
<evidence type="ECO:0000256" key="4">
    <source>
        <dbReference type="ARBA" id="ARBA00025472"/>
    </source>
</evidence>
<dbReference type="InterPro" id="IPR050336">
    <property type="entry name" value="Chromosome_partition/occlusion"/>
</dbReference>
<keyword evidence="2" id="KW-0159">Chromosome partition</keyword>
<dbReference type="SUPFAM" id="SSF110849">
    <property type="entry name" value="ParB/Sulfiredoxin"/>
    <property type="match status" value="1"/>
</dbReference>
<dbReference type="InterPro" id="IPR003115">
    <property type="entry name" value="ParB_N"/>
</dbReference>
<dbReference type="Proteomes" id="UP001595828">
    <property type="component" value="Unassembled WGS sequence"/>
</dbReference>
<evidence type="ECO:0000256" key="3">
    <source>
        <dbReference type="ARBA" id="ARBA00023125"/>
    </source>
</evidence>
<dbReference type="Pfam" id="PF02195">
    <property type="entry name" value="ParB_N"/>
    <property type="match status" value="1"/>
</dbReference>
<dbReference type="PANTHER" id="PTHR33375">
    <property type="entry name" value="CHROMOSOME-PARTITIONING PROTEIN PARB-RELATED"/>
    <property type="match status" value="1"/>
</dbReference>
<proteinExistence type="inferred from homology"/>
<comment type="similarity">
    <text evidence="1">Belongs to the ParB family.</text>
</comment>
<dbReference type="SMART" id="SM00470">
    <property type="entry name" value="ParB"/>
    <property type="match status" value="1"/>
</dbReference>
<feature type="region of interest" description="Disordered" evidence="5">
    <location>
        <begin position="255"/>
        <end position="283"/>
    </location>
</feature>
<reference evidence="8" key="1">
    <citation type="journal article" date="2019" name="Int. J. Syst. Evol. Microbiol.">
        <title>The Global Catalogue of Microorganisms (GCM) 10K type strain sequencing project: providing services to taxonomists for standard genome sequencing and annotation.</title>
        <authorList>
            <consortium name="The Broad Institute Genomics Platform"/>
            <consortium name="The Broad Institute Genome Sequencing Center for Infectious Disease"/>
            <person name="Wu L."/>
            <person name="Ma J."/>
        </authorList>
    </citation>
    <scope>NUCLEOTIDE SEQUENCE [LARGE SCALE GENOMIC DNA]</scope>
    <source>
        <strain evidence="8">CGMCC 1.12989</strain>
    </source>
</reference>
<sequence length="334" mass="36605">MTRDDDIIRLSVTPSASAAEPHAKRRPAALGRGLGALMGETRREEPLVALVQPGVPHQSGEQSKAPKRDGLAMLAIADIVPHPDQPRRHFEESALDDLAHSIAARGVIQPIIVRPTPDGRYQLVAGERRWRAAQRARLHEIPALVRELADREVTALALIENLQREDLNPVEEAQAYHRLSEEDGLSQQDIAKMVDKSRSHVANMMRLLALPAEVLALVQDGQLSMGHARALVNVPDPGAAASEVVARGLSVRATERLARKAQRDPEDKARRPRTTRDPSDTADIVAVQRHLEEFLGLKVAIHADADPRSGAVTIRYRTLDQLDLICQRLTGGGI</sequence>
<comment type="function">
    <text evidence="4">Involved in chromosome partition. Localize to both poles of the predivisional cell following completion of DNA replication. Binds to the DNA origin of replication.</text>
</comment>
<dbReference type="NCBIfam" id="TIGR00180">
    <property type="entry name" value="parB_part"/>
    <property type="match status" value="1"/>
</dbReference>
<dbReference type="InterPro" id="IPR057240">
    <property type="entry name" value="ParB_dimer_C"/>
</dbReference>
<evidence type="ECO:0000256" key="1">
    <source>
        <dbReference type="ARBA" id="ARBA00006295"/>
    </source>
</evidence>
<dbReference type="Gene3D" id="1.10.10.2830">
    <property type="match status" value="1"/>
</dbReference>
<dbReference type="RefSeq" id="WP_379537406.1">
    <property type="nucleotide sequence ID" value="NZ_JBHSDR010000003.1"/>
</dbReference>
<evidence type="ECO:0000256" key="5">
    <source>
        <dbReference type="SAM" id="MobiDB-lite"/>
    </source>
</evidence>
<accession>A0ABV8RM99</accession>
<dbReference type="PANTHER" id="PTHR33375:SF1">
    <property type="entry name" value="CHROMOSOME-PARTITIONING PROTEIN PARB-RELATED"/>
    <property type="match status" value="1"/>
</dbReference>
<keyword evidence="3" id="KW-0238">DNA-binding</keyword>
<dbReference type="InterPro" id="IPR004437">
    <property type="entry name" value="ParB/RepB/Spo0J"/>
</dbReference>
<name>A0ABV8RM99_9SPHN</name>
<evidence type="ECO:0000256" key="2">
    <source>
        <dbReference type="ARBA" id="ARBA00022829"/>
    </source>
</evidence>
<protein>
    <submittedName>
        <fullName evidence="7">ParB/RepB/Spo0J family partition protein</fullName>
    </submittedName>
</protein>
<gene>
    <name evidence="7" type="ORF">ACFO0A_02525</name>
</gene>
<evidence type="ECO:0000313" key="7">
    <source>
        <dbReference type="EMBL" id="MFC4293929.1"/>
    </source>
</evidence>
<dbReference type="InterPro" id="IPR041468">
    <property type="entry name" value="HTH_ParB/Spo0J"/>
</dbReference>
<dbReference type="Pfam" id="PF17762">
    <property type="entry name" value="HTH_ParB"/>
    <property type="match status" value="1"/>
</dbReference>
<keyword evidence="8" id="KW-1185">Reference proteome</keyword>
<evidence type="ECO:0000313" key="8">
    <source>
        <dbReference type="Proteomes" id="UP001595828"/>
    </source>
</evidence>
<organism evidence="7 8">
    <name type="scientific">Novosphingobium tardum</name>
    <dbReference type="NCBI Taxonomy" id="1538021"/>
    <lineage>
        <taxon>Bacteria</taxon>
        <taxon>Pseudomonadati</taxon>
        <taxon>Pseudomonadota</taxon>
        <taxon>Alphaproteobacteria</taxon>
        <taxon>Sphingomonadales</taxon>
        <taxon>Sphingomonadaceae</taxon>
        <taxon>Novosphingobium</taxon>
    </lineage>
</organism>
<comment type="caution">
    <text evidence="7">The sequence shown here is derived from an EMBL/GenBank/DDBJ whole genome shotgun (WGS) entry which is preliminary data.</text>
</comment>
<dbReference type="Gene3D" id="3.90.1530.30">
    <property type="match status" value="1"/>
</dbReference>
<dbReference type="EMBL" id="JBHSDR010000003">
    <property type="protein sequence ID" value="MFC4293929.1"/>
    <property type="molecule type" value="Genomic_DNA"/>
</dbReference>
<feature type="compositionally biased region" description="Basic and acidic residues" evidence="5">
    <location>
        <begin position="255"/>
        <end position="279"/>
    </location>
</feature>
<feature type="domain" description="ParB-like N-terminal" evidence="6">
    <location>
        <begin position="72"/>
        <end position="162"/>
    </location>
</feature>
<feature type="region of interest" description="Disordered" evidence="5">
    <location>
        <begin position="1"/>
        <end position="34"/>
    </location>
</feature>
<evidence type="ECO:0000259" key="6">
    <source>
        <dbReference type="SMART" id="SM00470"/>
    </source>
</evidence>
<dbReference type="Pfam" id="PF23552">
    <property type="entry name" value="ParB_C"/>
    <property type="match status" value="1"/>
</dbReference>